<dbReference type="OrthoDB" id="9806835at2"/>
<feature type="domain" description="Arm DNA-binding" evidence="1">
    <location>
        <begin position="12"/>
        <end position="55"/>
    </location>
</feature>
<accession>A0A1E5TA44</accession>
<dbReference type="AlphaFoldDB" id="A0A1E5TA44"/>
<reference evidence="2 3" key="1">
    <citation type="submission" date="2016-05" db="EMBL/GenBank/DDBJ databases">
        <title>Draft Genome Sequence of Algibacter sp. Strain SK-16 Isolated from the Surface Water of Aburatsubo Inlet.</title>
        <authorList>
            <person name="Wong S.-K."/>
            <person name="Yoshizawa S."/>
            <person name="Nakajima Y."/>
            <person name="Ogura Y."/>
            <person name="Tetsuya H."/>
            <person name="Hamasaki K."/>
        </authorList>
    </citation>
    <scope>NUCLEOTIDE SEQUENCE [LARGE SCALE GENOMIC DNA]</scope>
    <source>
        <strain evidence="2 3">SK-16</strain>
    </source>
</reference>
<dbReference type="Proteomes" id="UP000095713">
    <property type="component" value="Unassembled WGS sequence"/>
</dbReference>
<protein>
    <recommendedName>
        <fullName evidence="1">Arm DNA-binding domain-containing protein</fullName>
    </recommendedName>
</protein>
<comment type="caution">
    <text evidence="2">The sequence shown here is derived from an EMBL/GenBank/DDBJ whole genome shotgun (WGS) entry which is preliminary data.</text>
</comment>
<evidence type="ECO:0000313" key="3">
    <source>
        <dbReference type="Proteomes" id="UP000095713"/>
    </source>
</evidence>
<sequence length="69" mass="8260">MKATIKIKVSERKTDNGLPVYLEIYHKGKRKREMITHSFLENWDIENQKPLKQHLDYGSSPIVVFRQKF</sequence>
<dbReference type="STRING" id="1849968.A8C32_02025"/>
<proteinExistence type="predicted"/>
<dbReference type="Pfam" id="PF17293">
    <property type="entry name" value="Arm-DNA-bind_5"/>
    <property type="match status" value="1"/>
</dbReference>
<evidence type="ECO:0000313" key="2">
    <source>
        <dbReference type="EMBL" id="OEK08260.1"/>
    </source>
</evidence>
<organism evidence="2 3">
    <name type="scientific">Flavivirga aquatica</name>
    <dbReference type="NCBI Taxonomy" id="1849968"/>
    <lineage>
        <taxon>Bacteria</taxon>
        <taxon>Pseudomonadati</taxon>
        <taxon>Bacteroidota</taxon>
        <taxon>Flavobacteriia</taxon>
        <taxon>Flavobacteriales</taxon>
        <taxon>Flavobacteriaceae</taxon>
        <taxon>Flavivirga</taxon>
    </lineage>
</organism>
<keyword evidence="3" id="KW-1185">Reference proteome</keyword>
<dbReference type="InterPro" id="IPR035386">
    <property type="entry name" value="Arm-DNA-bind_5"/>
</dbReference>
<evidence type="ECO:0000259" key="1">
    <source>
        <dbReference type="Pfam" id="PF17293"/>
    </source>
</evidence>
<gene>
    <name evidence="2" type="ORF">A8C32_02025</name>
</gene>
<dbReference type="EMBL" id="MDJD01000034">
    <property type="protein sequence ID" value="OEK08260.1"/>
    <property type="molecule type" value="Genomic_DNA"/>
</dbReference>
<name>A0A1E5TA44_9FLAO</name>
<dbReference type="RefSeq" id="WP_069829770.1">
    <property type="nucleotide sequence ID" value="NZ_MDJD01000034.1"/>
</dbReference>